<accession>A0ABZ1K7D7</accession>
<organism evidence="1 2">
    <name type="scientific">[Kitasatospora] papulosa</name>
    <dbReference type="NCBI Taxonomy" id="1464011"/>
    <lineage>
        <taxon>Bacteria</taxon>
        <taxon>Bacillati</taxon>
        <taxon>Actinomycetota</taxon>
        <taxon>Actinomycetes</taxon>
        <taxon>Kitasatosporales</taxon>
        <taxon>Streptomycetaceae</taxon>
        <taxon>Streptomyces</taxon>
    </lineage>
</organism>
<dbReference type="RefSeq" id="WP_266369987.1">
    <property type="nucleotide sequence ID" value="NZ_CP108135.1"/>
</dbReference>
<name>A0ABZ1K7D7_9ACTN</name>
<dbReference type="GeneID" id="95063309"/>
<protein>
    <recommendedName>
        <fullName evidence="3">FXSXX-COOH protein</fullName>
    </recommendedName>
</protein>
<proteinExistence type="predicted"/>
<dbReference type="EMBL" id="CP108135">
    <property type="protein sequence ID" value="WTP68379.1"/>
    <property type="molecule type" value="Genomic_DNA"/>
</dbReference>
<evidence type="ECO:0000313" key="1">
    <source>
        <dbReference type="EMBL" id="WTP68379.1"/>
    </source>
</evidence>
<evidence type="ECO:0000313" key="2">
    <source>
        <dbReference type="Proteomes" id="UP001622496"/>
    </source>
</evidence>
<gene>
    <name evidence="1" type="ORF">OG560_24290</name>
</gene>
<sequence length="44" mass="4729">MDWARPVRGNLRTHIHTAAATARVAAKASRTDRLALASSDSVAR</sequence>
<keyword evidence="2" id="KW-1185">Reference proteome</keyword>
<reference evidence="1 2" key="1">
    <citation type="submission" date="2022-10" db="EMBL/GenBank/DDBJ databases">
        <title>The complete genomes of actinobacterial strains from the NBC collection.</title>
        <authorList>
            <person name="Joergensen T.S."/>
            <person name="Alvarez Arevalo M."/>
            <person name="Sterndorff E.B."/>
            <person name="Faurdal D."/>
            <person name="Vuksanovic O."/>
            <person name="Mourched A.-S."/>
            <person name="Charusanti P."/>
            <person name="Shaw S."/>
            <person name="Blin K."/>
            <person name="Weber T."/>
        </authorList>
    </citation>
    <scope>NUCLEOTIDE SEQUENCE [LARGE SCALE GENOMIC DNA]</scope>
    <source>
        <strain evidence="1 2">NBC_00185</strain>
    </source>
</reference>
<dbReference type="Proteomes" id="UP001622496">
    <property type="component" value="Chromosome"/>
</dbReference>
<evidence type="ECO:0008006" key="3">
    <source>
        <dbReference type="Google" id="ProtNLM"/>
    </source>
</evidence>